<sequence length="457" mass="53842">MNIITEDVFEYIINKFLTKTERNVLRLINKKYNNRYHKIISLITLIRNGNNKTFQYIIPSSISPYIIYTALKYNNEEIIELYWPIVTSPSYKYIIKPELLYAYAIKGGNIERIKWLVNIGIDIITYYQQIMNVAVKRGNLNIIKYIYEVSKEKTPIYWIFPHASLSGNLEVMKWMSAVGCELADNNVFVNAVKYGNLENIKWLISVGCPYDYSSSMEYACEFGHIHIIEWFLENNDKNIDIKTINNMFGHAISNARIDLIKYLLILFPDADIKIHSFNFGRFAAKDRFINIGWIKENMDWINKLDFKLGKNVFNNVVANGNIDDLKWLISNGCQYGTSSLMKAIRNDHMHIVRWLYEKLKNEIGDKQINLFRESIKVGNLEMMELLYREDFLGDEWCFMDAPISNSVRVLQWIHEKNFIWNVDLFLDVYSFNDGNELSIHCSRPIFSWLKEYNLLNV</sequence>
<evidence type="ECO:0000313" key="1">
    <source>
        <dbReference type="EMBL" id="SNW62383.1"/>
    </source>
</evidence>
<dbReference type="InterPro" id="IPR052050">
    <property type="entry name" value="SecEffector_AnkRepeat"/>
</dbReference>
<dbReference type="InterPro" id="IPR036770">
    <property type="entry name" value="Ankyrin_rpt-contain_sf"/>
</dbReference>
<dbReference type="PANTHER" id="PTHR46586:SF3">
    <property type="entry name" value="ANKYRIN REPEAT-CONTAINING PROTEIN"/>
    <property type="match status" value="1"/>
</dbReference>
<dbReference type="Pfam" id="PF12796">
    <property type="entry name" value="Ank_2"/>
    <property type="match status" value="1"/>
</dbReference>
<dbReference type="OrthoDB" id="41076at10239"/>
<gene>
    <name evidence="1" type="ORF">ORPV_479</name>
</gene>
<protein>
    <submittedName>
        <fullName evidence="1">Ankyrin-repeat protein</fullName>
    </submittedName>
</protein>
<dbReference type="SMART" id="SM00248">
    <property type="entry name" value="ANK"/>
    <property type="match status" value="6"/>
</dbReference>
<dbReference type="SUPFAM" id="SSF48403">
    <property type="entry name" value="Ankyrin repeat"/>
    <property type="match status" value="1"/>
</dbReference>
<dbReference type="InterPro" id="IPR002110">
    <property type="entry name" value="Ankyrin_rpt"/>
</dbReference>
<evidence type="ECO:0000313" key="2">
    <source>
        <dbReference type="Proteomes" id="UP000236316"/>
    </source>
</evidence>
<dbReference type="RefSeq" id="YP_009448685.1">
    <property type="nucleotide sequence ID" value="NC_036594.1"/>
</dbReference>
<dbReference type="EMBL" id="LT906555">
    <property type="protein sequence ID" value="SNW62383.1"/>
    <property type="molecule type" value="Genomic_DNA"/>
</dbReference>
<dbReference type="GeneID" id="35382271"/>
<dbReference type="KEGG" id="vg:35382271"/>
<dbReference type="SUPFAM" id="SSF140860">
    <property type="entry name" value="Pseudo ankyrin repeat-like"/>
    <property type="match status" value="1"/>
</dbReference>
<dbReference type="Proteomes" id="UP000236316">
    <property type="component" value="Segment"/>
</dbReference>
<proteinExistence type="predicted"/>
<dbReference type="PANTHER" id="PTHR46586">
    <property type="entry name" value="ANKYRIN REPEAT-CONTAINING PROTEIN"/>
    <property type="match status" value="1"/>
</dbReference>
<organism evidence="1">
    <name type="scientific">Orpheovirus IHUMI-LCC2</name>
    <dbReference type="NCBI Taxonomy" id="2023057"/>
    <lineage>
        <taxon>Viruses</taxon>
        <taxon>Varidnaviria</taxon>
        <taxon>Bamfordvirae</taxon>
        <taxon>Nucleocytoviricota</taxon>
        <taxon>Megaviricetes</taxon>
        <taxon>Pimascovirales</taxon>
        <taxon>Ocovirineae</taxon>
        <taxon>Orpheoviridae</taxon>
        <taxon>Alphaorpheovirus</taxon>
        <taxon>Alphaorpheovirus massiliense</taxon>
    </lineage>
</organism>
<accession>A0A2I2L4C4</accession>
<name>A0A2I2L4C4_9VIRU</name>
<reference evidence="1" key="1">
    <citation type="submission" date="2017-08" db="EMBL/GenBank/DDBJ databases">
        <authorList>
            <consortium name="Urmite Genomes"/>
        </authorList>
    </citation>
    <scope>NUCLEOTIDE SEQUENCE [LARGE SCALE GENOMIC DNA]</scope>
    <source>
        <strain evidence="1">IHUMI-LCC2</strain>
    </source>
</reference>
<keyword evidence="2" id="KW-1185">Reference proteome</keyword>
<dbReference type="Gene3D" id="1.25.40.20">
    <property type="entry name" value="Ankyrin repeat-containing domain"/>
    <property type="match status" value="2"/>
</dbReference>